<evidence type="ECO:0000256" key="3">
    <source>
        <dbReference type="ARBA" id="ARBA00023136"/>
    </source>
</evidence>
<comment type="similarity">
    <text evidence="2">Belongs to the transpeptidase family.</text>
</comment>
<feature type="domain" description="NTF2-like N-terminal transpeptidase" evidence="6">
    <location>
        <begin position="33"/>
        <end position="147"/>
    </location>
</feature>
<evidence type="ECO:0000313" key="8">
    <source>
        <dbReference type="Proteomes" id="UP000806542"/>
    </source>
</evidence>
<dbReference type="Gene3D" id="3.40.710.10">
    <property type="entry name" value="DD-peptidase/beta-lactamase superfamily"/>
    <property type="match status" value="1"/>
</dbReference>
<evidence type="ECO:0000259" key="6">
    <source>
        <dbReference type="Pfam" id="PF05223"/>
    </source>
</evidence>
<comment type="subcellular location">
    <subcellularLocation>
        <location evidence="1">Membrane</location>
    </subcellularLocation>
</comment>
<evidence type="ECO:0000259" key="4">
    <source>
        <dbReference type="Pfam" id="PF00905"/>
    </source>
</evidence>
<proteinExistence type="inferred from homology"/>
<reference evidence="7" key="1">
    <citation type="submission" date="2020-10" db="EMBL/GenBank/DDBJ databases">
        <title>ChiBAC.</title>
        <authorList>
            <person name="Zenner C."/>
            <person name="Hitch T.C.A."/>
            <person name="Clavel T."/>
        </authorList>
    </citation>
    <scope>NUCLEOTIDE SEQUENCE</scope>
    <source>
        <strain evidence="7">DSM 107454</strain>
    </source>
</reference>
<dbReference type="GO" id="GO:0071555">
    <property type="term" value="P:cell wall organization"/>
    <property type="evidence" value="ECO:0007669"/>
    <property type="project" value="TreeGrafter"/>
</dbReference>
<sequence>MRCIMKKRILLIVLCLAVAAAGTVFLIEKLKSKPEDSLMAYTAMITARNYEEMYNRLSDDSRSTVDHDTFVSRNKNIYEGIDAQNITVQIDEITKEGRNRRLSYTISMDTVGGNVSFSCSTIFSKNKEFGWGPDWDDSMIFPDLTAEDKVRVTTSKGKRGSILDRDGSPLASDGTADSVGLVPGKITDKETTLKSMAELLQITPEDIENKLSASWVKDDSFVPVRTITAGNSTLKEQLLALPGVMITSTDARVYPQGEAFAHLTGYVQAVTAEDLEKNPDKNYTTQNVIGRTGLEALYEDTLRAEDGCEIYIADKNGKRKSNIIARPAKDGTDVKLTIDTGLQSALYDRMKQDKGCAVVIDPTNGETLALVSTPSYDPNAFVNGMTESQWQGLNEDPAMPMYNRFKAAHCPGSSFKPVTGAVGLTSGKLSAQEDMGHSGLAWQKDTSWGDYKVTTLTEYSGAANLTNALIYSDNIYFAKAALKIGADTMAQGLSSLGFGQTMPYTFSLTASSFGKDGAFSGEIDLADSGFGQGAVLVNPIHMASIYSAFVNQGSMIQPWLVYGEEPETPYLKEQAFSPDAAQAIQDALVQVIENPGGTGHSAAISGVKLAGKTGTAEIKQSQDDQTGTELGWFNAFNLDSDTPRLAVAMIEDVKNRGGSHYVIPIVRSIFE</sequence>
<organism evidence="7 8">
    <name type="scientific">Ructibacterium gallinarum</name>
    <dbReference type="NCBI Taxonomy" id="2779355"/>
    <lineage>
        <taxon>Bacteria</taxon>
        <taxon>Bacillati</taxon>
        <taxon>Bacillota</taxon>
        <taxon>Clostridia</taxon>
        <taxon>Eubacteriales</taxon>
        <taxon>Oscillospiraceae</taxon>
        <taxon>Ructibacterium</taxon>
    </lineage>
</organism>
<dbReference type="Gene3D" id="3.90.1310.10">
    <property type="entry name" value="Penicillin-binding protein 2a (Domain 2)"/>
    <property type="match status" value="1"/>
</dbReference>
<dbReference type="PANTHER" id="PTHR30627">
    <property type="entry name" value="PEPTIDOGLYCAN D,D-TRANSPEPTIDASE"/>
    <property type="match status" value="1"/>
</dbReference>
<dbReference type="SUPFAM" id="SSF54427">
    <property type="entry name" value="NTF2-like"/>
    <property type="match status" value="1"/>
</dbReference>
<dbReference type="Pfam" id="PF00905">
    <property type="entry name" value="Transpeptidase"/>
    <property type="match status" value="1"/>
</dbReference>
<dbReference type="GO" id="GO:0008658">
    <property type="term" value="F:penicillin binding"/>
    <property type="evidence" value="ECO:0007669"/>
    <property type="project" value="InterPro"/>
</dbReference>
<dbReference type="EMBL" id="JADCKB010000001">
    <property type="protein sequence ID" value="MBE5039003.1"/>
    <property type="molecule type" value="Genomic_DNA"/>
</dbReference>
<keyword evidence="3" id="KW-0472">Membrane</keyword>
<dbReference type="InterPro" id="IPR001460">
    <property type="entry name" value="PCN-bd_Tpept"/>
</dbReference>
<dbReference type="InterPro" id="IPR036138">
    <property type="entry name" value="PBP_dimer_sf"/>
</dbReference>
<comment type="caution">
    <text evidence="7">The sequence shown here is derived from an EMBL/GenBank/DDBJ whole genome shotgun (WGS) entry which is preliminary data.</text>
</comment>
<dbReference type="SUPFAM" id="SSF56519">
    <property type="entry name" value="Penicillin binding protein dimerisation domain"/>
    <property type="match status" value="1"/>
</dbReference>
<dbReference type="SUPFAM" id="SSF56601">
    <property type="entry name" value="beta-lactamase/transpeptidase-like"/>
    <property type="match status" value="1"/>
</dbReference>
<dbReference type="InterPro" id="IPR050515">
    <property type="entry name" value="Beta-lactam/transpept"/>
</dbReference>
<dbReference type="PANTHER" id="PTHR30627:SF25">
    <property type="entry name" value="PENICILLIN-BINDING PROTEIN 3"/>
    <property type="match status" value="1"/>
</dbReference>
<dbReference type="GO" id="GO:0046677">
    <property type="term" value="P:response to antibiotic"/>
    <property type="evidence" value="ECO:0007669"/>
    <property type="project" value="InterPro"/>
</dbReference>
<gene>
    <name evidence="7" type="ORF">INF28_00785</name>
</gene>
<dbReference type="AlphaFoldDB" id="A0A9D5LWI6"/>
<dbReference type="GO" id="GO:0005886">
    <property type="term" value="C:plasma membrane"/>
    <property type="evidence" value="ECO:0007669"/>
    <property type="project" value="TreeGrafter"/>
</dbReference>
<name>A0A9D5LWI6_9FIRM</name>
<feature type="domain" description="Penicillin-binding protein dimerisation" evidence="5">
    <location>
        <begin position="156"/>
        <end position="322"/>
    </location>
</feature>
<dbReference type="InterPro" id="IPR012338">
    <property type="entry name" value="Beta-lactam/transpept-like"/>
</dbReference>
<dbReference type="InterPro" id="IPR005311">
    <property type="entry name" value="PBP_dimer"/>
</dbReference>
<feature type="domain" description="Penicillin-binding protein transpeptidase" evidence="4">
    <location>
        <begin position="355"/>
        <end position="671"/>
    </location>
</feature>
<evidence type="ECO:0000256" key="1">
    <source>
        <dbReference type="ARBA" id="ARBA00004370"/>
    </source>
</evidence>
<evidence type="ECO:0000256" key="2">
    <source>
        <dbReference type="ARBA" id="ARBA00007171"/>
    </source>
</evidence>
<keyword evidence="8" id="KW-1185">Reference proteome</keyword>
<dbReference type="GO" id="GO:0071972">
    <property type="term" value="F:peptidoglycan L,D-transpeptidase activity"/>
    <property type="evidence" value="ECO:0007669"/>
    <property type="project" value="TreeGrafter"/>
</dbReference>
<dbReference type="Pfam" id="PF05223">
    <property type="entry name" value="MecA_N"/>
    <property type="match status" value="1"/>
</dbReference>
<dbReference type="InterPro" id="IPR032710">
    <property type="entry name" value="NTF2-like_dom_sf"/>
</dbReference>
<dbReference type="Proteomes" id="UP000806542">
    <property type="component" value="Unassembled WGS sequence"/>
</dbReference>
<dbReference type="InterPro" id="IPR007887">
    <property type="entry name" value="MecA_N"/>
</dbReference>
<dbReference type="Pfam" id="PF03717">
    <property type="entry name" value="PBP_dimer"/>
    <property type="match status" value="1"/>
</dbReference>
<dbReference type="Gene3D" id="3.10.450.100">
    <property type="entry name" value="NTF2-like, domain 1"/>
    <property type="match status" value="1"/>
</dbReference>
<evidence type="ECO:0000259" key="5">
    <source>
        <dbReference type="Pfam" id="PF03717"/>
    </source>
</evidence>
<accession>A0A9D5LWI6</accession>
<evidence type="ECO:0000313" key="7">
    <source>
        <dbReference type="EMBL" id="MBE5039003.1"/>
    </source>
</evidence>
<protein>
    <submittedName>
        <fullName evidence="7">Penicillin-binding transpeptidase domain-containing protein</fullName>
    </submittedName>
</protein>
<dbReference type="Gene3D" id="3.30.1390.30">
    <property type="entry name" value="Penicillin-binding protein 2a, domain 3"/>
    <property type="match status" value="1"/>
</dbReference>